<dbReference type="RefSeq" id="WP_128980316.1">
    <property type="nucleotide sequence ID" value="NZ_CP133762.1"/>
</dbReference>
<sequence length="103" mass="10788">MTTFRSSDSLTSPLDENRLITVGRALFATLADDPVLSIVELPDGLGVCLVHAARGGGKIYVAPDETALFMGSAVDFEAGLEAFRGGVRTPLETFDTGRGEADA</sequence>
<dbReference type="Proteomes" id="UP001250858">
    <property type="component" value="Chromosome"/>
</dbReference>
<evidence type="ECO:0000313" key="1">
    <source>
        <dbReference type="EMBL" id="WMX48177.1"/>
    </source>
</evidence>
<dbReference type="EMBL" id="CP133762">
    <property type="protein sequence ID" value="WMX48177.1"/>
    <property type="molecule type" value="Genomic_DNA"/>
</dbReference>
<keyword evidence="2" id="KW-1185">Reference proteome</keyword>
<accession>A0ABY9S181</accession>
<gene>
    <name evidence="1" type="ORF">RGF97_29950</name>
</gene>
<protein>
    <submittedName>
        <fullName evidence="1">Uncharacterized protein</fullName>
    </submittedName>
</protein>
<evidence type="ECO:0000313" key="2">
    <source>
        <dbReference type="Proteomes" id="UP001250858"/>
    </source>
</evidence>
<reference evidence="1 2" key="1">
    <citation type="submission" date="2023-09" db="EMBL/GenBank/DDBJ databases">
        <title>Complete genome of Streptomyces roseicoloratus T14.</title>
        <authorList>
            <person name="Bashizi T."/>
            <person name="Kim M.-J."/>
            <person name="Lee G."/>
            <person name="Tagele S.B."/>
            <person name="Shin J.-H."/>
        </authorList>
    </citation>
    <scope>NUCLEOTIDE SEQUENCE [LARGE SCALE GENOMIC DNA]</scope>
    <source>
        <strain evidence="1 2">T14</strain>
    </source>
</reference>
<name>A0ABY9S181_9ACTN</name>
<organism evidence="1 2">
    <name type="scientific">Streptomyces roseicoloratus</name>
    <dbReference type="NCBI Taxonomy" id="2508722"/>
    <lineage>
        <taxon>Bacteria</taxon>
        <taxon>Bacillati</taxon>
        <taxon>Actinomycetota</taxon>
        <taxon>Actinomycetes</taxon>
        <taxon>Kitasatosporales</taxon>
        <taxon>Streptomycetaceae</taxon>
        <taxon>Streptomyces</taxon>
    </lineage>
</organism>
<proteinExistence type="predicted"/>